<reference evidence="1 2" key="1">
    <citation type="submission" date="2015-08" db="EMBL/GenBank/DDBJ databases">
        <title>Comparative genomics of the Campylobacter concisus group.</title>
        <authorList>
            <person name="Yee E."/>
            <person name="Chapman M.H."/>
            <person name="Huynh S."/>
            <person name="Bono J.L."/>
            <person name="On S.L."/>
            <person name="St Leger J."/>
            <person name="Foster G."/>
            <person name="Parker C.T."/>
            <person name="Miller W.G."/>
        </authorList>
    </citation>
    <scope>NUCLEOTIDE SEQUENCE [LARGE SCALE GENOMIC DNA]</scope>
    <source>
        <strain evidence="1 2">RM9337</strain>
    </source>
</reference>
<dbReference type="Proteomes" id="UP000650616">
    <property type="component" value="Unassembled WGS sequence"/>
</dbReference>
<dbReference type="Gene3D" id="2.30.110.10">
    <property type="entry name" value="Electron Transport, Fmn-binding Protein, Chain A"/>
    <property type="match status" value="1"/>
</dbReference>
<accession>A0AAW3ZSH8</accession>
<proteinExistence type="predicted"/>
<gene>
    <name evidence="1" type="ORF">CCAL9337_00920</name>
</gene>
<dbReference type="InterPro" id="IPR012349">
    <property type="entry name" value="Split_barrel_FMN-bd"/>
</dbReference>
<evidence type="ECO:0000313" key="1">
    <source>
        <dbReference type="EMBL" id="MBE3607299.1"/>
    </source>
</evidence>
<sequence>MDDKILNFINKMHLLSLAVIDEENLPHCASSFYAFDEQNLALLVAGDSKTKHIKALDKNNTVAGTIVLDTKIVGKIEGLQFIAKMSKATKSQREIYFKKYFYALAMDPQIWSIELRWVKFTSNTLGFGKKLIWNK</sequence>
<dbReference type="EMBL" id="LIWG01000001">
    <property type="protein sequence ID" value="MBE3607299.1"/>
    <property type="molecule type" value="Genomic_DNA"/>
</dbReference>
<evidence type="ECO:0008006" key="3">
    <source>
        <dbReference type="Google" id="ProtNLM"/>
    </source>
</evidence>
<name>A0AAW3ZSH8_9BACT</name>
<organism evidence="1 2">
    <name type="scientific">Campylobacter californiensis</name>
    <dbReference type="NCBI Taxonomy" id="1032243"/>
    <lineage>
        <taxon>Bacteria</taxon>
        <taxon>Pseudomonadati</taxon>
        <taxon>Campylobacterota</taxon>
        <taxon>Epsilonproteobacteria</taxon>
        <taxon>Campylobacterales</taxon>
        <taxon>Campylobacteraceae</taxon>
        <taxon>Campylobacter</taxon>
    </lineage>
</organism>
<dbReference type="SUPFAM" id="SSF50475">
    <property type="entry name" value="FMN-binding split barrel"/>
    <property type="match status" value="1"/>
</dbReference>
<protein>
    <recommendedName>
        <fullName evidence="3">Pyridoxamine 5'-phosphate oxidase putative domain-containing protein</fullName>
    </recommendedName>
</protein>
<dbReference type="RefSeq" id="WP_169937573.1">
    <property type="nucleotide sequence ID" value="NZ_CP012545.1"/>
</dbReference>
<comment type="caution">
    <text evidence="1">The sequence shown here is derived from an EMBL/GenBank/DDBJ whole genome shotgun (WGS) entry which is preliminary data.</text>
</comment>
<evidence type="ECO:0000313" key="2">
    <source>
        <dbReference type="Proteomes" id="UP000650616"/>
    </source>
</evidence>
<keyword evidence="2" id="KW-1185">Reference proteome</keyword>
<dbReference type="AlphaFoldDB" id="A0AAW3ZSH8"/>